<dbReference type="RefSeq" id="WP_339576320.1">
    <property type="nucleotide sequence ID" value="NZ_JBBIAA010000043.1"/>
</dbReference>
<reference evidence="2 3" key="1">
    <citation type="journal article" date="2017" name="Int. J. Syst. Evol. Microbiol.">
        <title>Pseudokineococcus basanitobsidens sp. nov., isolated from volcanic rock.</title>
        <authorList>
            <person name="Lee D.W."/>
            <person name="Park M.Y."/>
            <person name="Kim J.J."/>
            <person name="Kim B.S."/>
        </authorList>
    </citation>
    <scope>NUCLEOTIDE SEQUENCE [LARGE SCALE GENOMIC DNA]</scope>
    <source>
        <strain evidence="2 3">DSM 103726</strain>
    </source>
</reference>
<dbReference type="Gene3D" id="2.90.10.10">
    <property type="entry name" value="Bulb-type lectin domain"/>
    <property type="match status" value="2"/>
</dbReference>
<dbReference type="Proteomes" id="UP001387100">
    <property type="component" value="Unassembled WGS sequence"/>
</dbReference>
<evidence type="ECO:0000313" key="3">
    <source>
        <dbReference type="Proteomes" id="UP001387100"/>
    </source>
</evidence>
<dbReference type="PROSITE" id="PS50927">
    <property type="entry name" value="BULB_LECTIN"/>
    <property type="match status" value="2"/>
</dbReference>
<gene>
    <name evidence="2" type="ORF">WDZ17_16760</name>
</gene>
<keyword evidence="3" id="KW-1185">Reference proteome</keyword>
<proteinExistence type="predicted"/>
<evidence type="ECO:0000313" key="2">
    <source>
        <dbReference type="EMBL" id="MEJ5946947.1"/>
    </source>
</evidence>
<dbReference type="InterPro" id="IPR036426">
    <property type="entry name" value="Bulb-type_lectin_dom_sf"/>
</dbReference>
<sequence>MATHFNDRPMPVVVDFGAQTPPAAPARVEPTERCQSTVVEAGALSSGEGLDGGEGLASPSGRFVLSMLADGRLELCDGTDGSTVWSVGGPQAAGLPAVLRRDGNFGIFAGTDTSAFWATNTDDTSADELSVTDSGNVVLRSIADEYSWWESQSEVSVSKGRPPRQLDRLEVGERLTVVDFLQSPDGRYRLDLTSDGSILLSDGAMALWESDRSMCSDVALAMQADGNLVMYANPMDPDPRMRAAVGSSLGDGSPASALVLGNDGSLTFADWGGADLRDQWNTSATCS</sequence>
<comment type="caution">
    <text evidence="2">The sequence shown here is derived from an EMBL/GenBank/DDBJ whole genome shotgun (WGS) entry which is preliminary data.</text>
</comment>
<dbReference type="SUPFAM" id="SSF51110">
    <property type="entry name" value="alpha-D-mannose-specific plant lectins"/>
    <property type="match status" value="2"/>
</dbReference>
<feature type="domain" description="Bulb-type lectin" evidence="1">
    <location>
        <begin position="41"/>
        <end position="152"/>
    </location>
</feature>
<feature type="domain" description="Bulb-type lectin" evidence="1">
    <location>
        <begin position="166"/>
        <end position="281"/>
    </location>
</feature>
<name>A0ABU8RPA9_9ACTN</name>
<accession>A0ABU8RPA9</accession>
<evidence type="ECO:0000259" key="1">
    <source>
        <dbReference type="PROSITE" id="PS50927"/>
    </source>
</evidence>
<protein>
    <recommendedName>
        <fullName evidence="1">Bulb-type lectin domain-containing protein</fullName>
    </recommendedName>
</protein>
<dbReference type="EMBL" id="JBBIAA010000043">
    <property type="protein sequence ID" value="MEJ5946947.1"/>
    <property type="molecule type" value="Genomic_DNA"/>
</dbReference>
<dbReference type="InterPro" id="IPR001480">
    <property type="entry name" value="Bulb-type_lectin_dom"/>
</dbReference>
<organism evidence="2 3">
    <name type="scientific">Pseudokineococcus basanitobsidens</name>
    <dbReference type="NCBI Taxonomy" id="1926649"/>
    <lineage>
        <taxon>Bacteria</taxon>
        <taxon>Bacillati</taxon>
        <taxon>Actinomycetota</taxon>
        <taxon>Actinomycetes</taxon>
        <taxon>Kineosporiales</taxon>
        <taxon>Kineosporiaceae</taxon>
        <taxon>Pseudokineococcus</taxon>
    </lineage>
</organism>